<dbReference type="InterPro" id="IPR000847">
    <property type="entry name" value="LysR_HTH_N"/>
</dbReference>
<dbReference type="Pfam" id="PF03466">
    <property type="entry name" value="LysR_substrate"/>
    <property type="match status" value="1"/>
</dbReference>
<organism evidence="6 7">
    <name type="scientific">Actinoplanes regularis</name>
    <dbReference type="NCBI Taxonomy" id="52697"/>
    <lineage>
        <taxon>Bacteria</taxon>
        <taxon>Bacillati</taxon>
        <taxon>Actinomycetota</taxon>
        <taxon>Actinomycetes</taxon>
        <taxon>Micromonosporales</taxon>
        <taxon>Micromonosporaceae</taxon>
        <taxon>Actinoplanes</taxon>
    </lineage>
</organism>
<comment type="similarity">
    <text evidence="1">Belongs to the LysR transcriptional regulatory family.</text>
</comment>
<evidence type="ECO:0000313" key="7">
    <source>
        <dbReference type="Proteomes" id="UP000198415"/>
    </source>
</evidence>
<dbReference type="InterPro" id="IPR005119">
    <property type="entry name" value="LysR_subst-bd"/>
</dbReference>
<reference evidence="6 7" key="1">
    <citation type="submission" date="2017-06" db="EMBL/GenBank/DDBJ databases">
        <authorList>
            <person name="Kim H.J."/>
            <person name="Triplett B.A."/>
        </authorList>
    </citation>
    <scope>NUCLEOTIDE SEQUENCE [LARGE SCALE GENOMIC DNA]</scope>
    <source>
        <strain evidence="6 7">DSM 43151</strain>
    </source>
</reference>
<dbReference type="OrthoDB" id="3636008at2"/>
<proteinExistence type="inferred from homology"/>
<dbReference type="RefSeq" id="WP_089296188.1">
    <property type="nucleotide sequence ID" value="NZ_BOMU01000065.1"/>
</dbReference>
<accession>A0A239CU65</accession>
<dbReference type="Proteomes" id="UP000198415">
    <property type="component" value="Unassembled WGS sequence"/>
</dbReference>
<name>A0A239CU65_9ACTN</name>
<dbReference type="PANTHER" id="PTHR30346:SF29">
    <property type="entry name" value="LYSR SUBSTRATE-BINDING"/>
    <property type="match status" value="1"/>
</dbReference>
<evidence type="ECO:0000259" key="5">
    <source>
        <dbReference type="PROSITE" id="PS50931"/>
    </source>
</evidence>
<dbReference type="SUPFAM" id="SSF46785">
    <property type="entry name" value="Winged helix' DNA-binding domain"/>
    <property type="match status" value="1"/>
</dbReference>
<dbReference type="InterPro" id="IPR036390">
    <property type="entry name" value="WH_DNA-bd_sf"/>
</dbReference>
<keyword evidence="2" id="KW-0805">Transcription regulation</keyword>
<dbReference type="Gene3D" id="3.40.190.290">
    <property type="match status" value="1"/>
</dbReference>
<gene>
    <name evidence="6" type="ORF">SAMN06264365_11296</name>
</gene>
<evidence type="ECO:0000256" key="4">
    <source>
        <dbReference type="ARBA" id="ARBA00023163"/>
    </source>
</evidence>
<dbReference type="GO" id="GO:0032993">
    <property type="term" value="C:protein-DNA complex"/>
    <property type="evidence" value="ECO:0007669"/>
    <property type="project" value="TreeGrafter"/>
</dbReference>
<dbReference type="SUPFAM" id="SSF53850">
    <property type="entry name" value="Periplasmic binding protein-like II"/>
    <property type="match status" value="1"/>
</dbReference>
<keyword evidence="7" id="KW-1185">Reference proteome</keyword>
<dbReference type="PANTHER" id="PTHR30346">
    <property type="entry name" value="TRANSCRIPTIONAL DUAL REGULATOR HCAR-RELATED"/>
    <property type="match status" value="1"/>
</dbReference>
<feature type="domain" description="HTH lysR-type" evidence="5">
    <location>
        <begin position="1"/>
        <end position="60"/>
    </location>
</feature>
<keyword evidence="3" id="KW-0238">DNA-binding</keyword>
<dbReference type="GO" id="GO:0003677">
    <property type="term" value="F:DNA binding"/>
    <property type="evidence" value="ECO:0007669"/>
    <property type="project" value="UniProtKB-KW"/>
</dbReference>
<sequence length="300" mass="32049">MDWSSVQLRSLVELRRRGTVTAVAAALGYTPGAVSQQLNALERSAGVPLLHRVGRRVELTDAGVALAGHARQILDIEADATAALERSAGAVAGELQVALFATAAADILPVLLTTVRDRHPGLVVRSREMVVDDVYDAVASGTADLAIGLEYPDVPIRRDPSLRVVRLYRERFSLAVPTGSMSRSGPLSLAGTGPPLGWILPPEDTHYGQAIRVVCRRAGIEPELRHEVNDTAASLALVEAGIGVSTVTPLMLRLRPSRFDVLPIAETFERHIAVVVRSSAEHRPSVAALVQVLRELAKSG</sequence>
<dbReference type="AlphaFoldDB" id="A0A239CU65"/>
<dbReference type="PROSITE" id="PS50931">
    <property type="entry name" value="HTH_LYSR"/>
    <property type="match status" value="1"/>
</dbReference>
<evidence type="ECO:0000256" key="3">
    <source>
        <dbReference type="ARBA" id="ARBA00023125"/>
    </source>
</evidence>
<protein>
    <submittedName>
        <fullName evidence="6">Transcriptional regulator, LysR family</fullName>
    </submittedName>
</protein>
<dbReference type="Gene3D" id="1.10.10.10">
    <property type="entry name" value="Winged helix-like DNA-binding domain superfamily/Winged helix DNA-binding domain"/>
    <property type="match status" value="1"/>
</dbReference>
<dbReference type="Pfam" id="PF00126">
    <property type="entry name" value="HTH_1"/>
    <property type="match status" value="1"/>
</dbReference>
<evidence type="ECO:0000256" key="1">
    <source>
        <dbReference type="ARBA" id="ARBA00009437"/>
    </source>
</evidence>
<keyword evidence="4" id="KW-0804">Transcription</keyword>
<dbReference type="GO" id="GO:0003700">
    <property type="term" value="F:DNA-binding transcription factor activity"/>
    <property type="evidence" value="ECO:0007669"/>
    <property type="project" value="InterPro"/>
</dbReference>
<dbReference type="InterPro" id="IPR036388">
    <property type="entry name" value="WH-like_DNA-bd_sf"/>
</dbReference>
<evidence type="ECO:0000313" key="6">
    <source>
        <dbReference type="EMBL" id="SNS23755.1"/>
    </source>
</evidence>
<evidence type="ECO:0000256" key="2">
    <source>
        <dbReference type="ARBA" id="ARBA00023015"/>
    </source>
</evidence>
<dbReference type="EMBL" id="FZNR01000012">
    <property type="protein sequence ID" value="SNS23755.1"/>
    <property type="molecule type" value="Genomic_DNA"/>
</dbReference>